<name>A0A2T7PZY8_POMCA</name>
<gene>
    <name evidence="2" type="ORF">C0Q70_01609</name>
</gene>
<organism evidence="2 3">
    <name type="scientific">Pomacea canaliculata</name>
    <name type="common">Golden apple snail</name>
    <dbReference type="NCBI Taxonomy" id="400727"/>
    <lineage>
        <taxon>Eukaryota</taxon>
        <taxon>Metazoa</taxon>
        <taxon>Spiralia</taxon>
        <taxon>Lophotrochozoa</taxon>
        <taxon>Mollusca</taxon>
        <taxon>Gastropoda</taxon>
        <taxon>Caenogastropoda</taxon>
        <taxon>Architaenioglossa</taxon>
        <taxon>Ampullarioidea</taxon>
        <taxon>Ampullariidae</taxon>
        <taxon>Pomacea</taxon>
    </lineage>
</organism>
<comment type="caution">
    <text evidence="2">The sequence shown here is derived from an EMBL/GenBank/DDBJ whole genome shotgun (WGS) entry which is preliminary data.</text>
</comment>
<keyword evidence="3" id="KW-1185">Reference proteome</keyword>
<dbReference type="EMBL" id="PZQS01000001">
    <property type="protein sequence ID" value="PVD38984.1"/>
    <property type="molecule type" value="Genomic_DNA"/>
</dbReference>
<sequence length="192" mass="19824">MATRALPAVPSPLSAGEQSCACLQVTTPPSLVPPLTSEGSSPKVNAFSTPCFSLTTLTPSVPHPASYPSPARAFSSCPTPPHLTSPLTSPPSLQEAAELGEEVTWCGCVPELVSDSTYVTPAASPQPPSSPFYPPSPPPQTCATCTATGARCLPRLGLRLESPPVFTLSTTSKTNKSVIGRHLLAGARCSDR</sequence>
<feature type="region of interest" description="Disordered" evidence="1">
    <location>
        <begin position="71"/>
        <end position="92"/>
    </location>
</feature>
<dbReference type="AlphaFoldDB" id="A0A2T7PZY8"/>
<proteinExistence type="predicted"/>
<protein>
    <submittedName>
        <fullName evidence="2">Uncharacterized protein</fullName>
    </submittedName>
</protein>
<evidence type="ECO:0000313" key="3">
    <source>
        <dbReference type="Proteomes" id="UP000245119"/>
    </source>
</evidence>
<accession>A0A2T7PZY8</accession>
<reference evidence="2 3" key="1">
    <citation type="submission" date="2018-04" db="EMBL/GenBank/DDBJ databases">
        <title>The genome of golden apple snail Pomacea canaliculata provides insight into stress tolerance and invasive adaptation.</title>
        <authorList>
            <person name="Liu C."/>
            <person name="Liu B."/>
            <person name="Ren Y."/>
            <person name="Zhang Y."/>
            <person name="Wang H."/>
            <person name="Li S."/>
            <person name="Jiang F."/>
            <person name="Yin L."/>
            <person name="Zhang G."/>
            <person name="Qian W."/>
            <person name="Fan W."/>
        </authorList>
    </citation>
    <scope>NUCLEOTIDE SEQUENCE [LARGE SCALE GENOMIC DNA]</scope>
    <source>
        <strain evidence="2">SZHN2017</strain>
        <tissue evidence="2">Muscle</tissue>
    </source>
</reference>
<evidence type="ECO:0000256" key="1">
    <source>
        <dbReference type="SAM" id="MobiDB-lite"/>
    </source>
</evidence>
<dbReference type="Proteomes" id="UP000245119">
    <property type="component" value="Linkage Group LG1"/>
</dbReference>
<evidence type="ECO:0000313" key="2">
    <source>
        <dbReference type="EMBL" id="PVD38984.1"/>
    </source>
</evidence>